<evidence type="ECO:0000313" key="2">
    <source>
        <dbReference type="Proteomes" id="UP000525686"/>
    </source>
</evidence>
<organism evidence="1 2">
    <name type="scientific">Streptomyces alkaliterrae</name>
    <dbReference type="NCBI Taxonomy" id="2213162"/>
    <lineage>
        <taxon>Bacteria</taxon>
        <taxon>Bacillati</taxon>
        <taxon>Actinomycetota</taxon>
        <taxon>Actinomycetes</taxon>
        <taxon>Kitasatosporales</taxon>
        <taxon>Streptomycetaceae</taxon>
        <taxon>Streptomyces</taxon>
    </lineage>
</organism>
<evidence type="ECO:0000313" key="1">
    <source>
        <dbReference type="EMBL" id="MBB1256237.1"/>
    </source>
</evidence>
<name>A0A7W3WPQ9_9ACTN</name>
<reference evidence="2" key="1">
    <citation type="submission" date="2020-05" db="EMBL/GenBank/DDBJ databases">
        <title>Classification of alakaliphilic streptomycetes isolated from an alkaline soil next to Lonar Crater, India and a proposal for the recognition of Streptomyces alkaliterrae sp. nov.</title>
        <authorList>
            <person name="Golinska P."/>
        </authorList>
    </citation>
    <scope>NUCLEOTIDE SEQUENCE [LARGE SCALE GENOMIC DNA]</scope>
    <source>
        <strain evidence="2">OF3</strain>
    </source>
</reference>
<accession>A0A7W3WPQ9</accession>
<protein>
    <submittedName>
        <fullName evidence="1">Uncharacterized protein</fullName>
    </submittedName>
</protein>
<proteinExistence type="predicted"/>
<dbReference type="EMBL" id="JABJWZ010000321">
    <property type="protein sequence ID" value="MBB1256237.1"/>
    <property type="molecule type" value="Genomic_DNA"/>
</dbReference>
<comment type="caution">
    <text evidence="1">The sequence shown here is derived from an EMBL/GenBank/DDBJ whole genome shotgun (WGS) entry which is preliminary data.</text>
</comment>
<dbReference type="Proteomes" id="UP000525686">
    <property type="component" value="Unassembled WGS sequence"/>
</dbReference>
<gene>
    <name evidence="1" type="ORF">H3146_23190</name>
</gene>
<dbReference type="AlphaFoldDB" id="A0A7W3WPQ9"/>
<sequence>MEADDLGEVFGGEAIRTADAGVREETSPGAVLDPPGGAAERIGYLLGAVQAWQGYVASGRTRK</sequence>